<dbReference type="InterPro" id="IPR018062">
    <property type="entry name" value="HTH_AraC-typ_CS"/>
</dbReference>
<dbReference type="InterPro" id="IPR009057">
    <property type="entry name" value="Homeodomain-like_sf"/>
</dbReference>
<dbReference type="Pfam" id="PF12833">
    <property type="entry name" value="HTH_18"/>
    <property type="match status" value="1"/>
</dbReference>
<dbReference type="PATRIC" id="fig|1268072.3.peg.3539"/>
<feature type="modified residue" description="4-aspartylphosphate" evidence="4">
    <location>
        <position position="55"/>
    </location>
</feature>
<dbReference type="InterPro" id="IPR001789">
    <property type="entry name" value="Sig_transdc_resp-reg_receiver"/>
</dbReference>
<dbReference type="PANTHER" id="PTHR43280:SF2">
    <property type="entry name" value="HTH-TYPE TRANSCRIPTIONAL REGULATOR EXSA"/>
    <property type="match status" value="1"/>
</dbReference>
<evidence type="ECO:0000313" key="8">
    <source>
        <dbReference type="Proteomes" id="UP000019772"/>
    </source>
</evidence>
<feature type="domain" description="Response regulatory" evidence="6">
    <location>
        <begin position="3"/>
        <end position="120"/>
    </location>
</feature>
<dbReference type="GO" id="GO:0043565">
    <property type="term" value="F:sequence-specific DNA binding"/>
    <property type="evidence" value="ECO:0007669"/>
    <property type="project" value="InterPro"/>
</dbReference>
<evidence type="ECO:0000256" key="1">
    <source>
        <dbReference type="ARBA" id="ARBA00023015"/>
    </source>
</evidence>
<dbReference type="HOGENOM" id="CLU_000445_5_0_9"/>
<dbReference type="SMART" id="SM00448">
    <property type="entry name" value="REC"/>
    <property type="match status" value="1"/>
</dbReference>
<evidence type="ECO:0000256" key="3">
    <source>
        <dbReference type="ARBA" id="ARBA00023163"/>
    </source>
</evidence>
<evidence type="ECO:0000259" key="6">
    <source>
        <dbReference type="PROSITE" id="PS50110"/>
    </source>
</evidence>
<dbReference type="RefSeq" id="WP_025335820.1">
    <property type="nucleotide sequence ID" value="NZ_CP004078.1"/>
</dbReference>
<dbReference type="InterPro" id="IPR011006">
    <property type="entry name" value="CheY-like_superfamily"/>
</dbReference>
<name>X5A1X7_9BACL</name>
<dbReference type="InterPro" id="IPR018060">
    <property type="entry name" value="HTH_AraC"/>
</dbReference>
<keyword evidence="3" id="KW-0804">Transcription</keyword>
<dbReference type="PROSITE" id="PS50110">
    <property type="entry name" value="RESPONSE_REGULATORY"/>
    <property type="match status" value="1"/>
</dbReference>
<dbReference type="PROSITE" id="PS00041">
    <property type="entry name" value="HTH_ARAC_FAMILY_1"/>
    <property type="match status" value="1"/>
</dbReference>
<accession>X5A1X7</accession>
<organism evidence="7 8">
    <name type="scientific">Paenibacillus sabinae T27</name>
    <dbReference type="NCBI Taxonomy" id="1268072"/>
    <lineage>
        <taxon>Bacteria</taxon>
        <taxon>Bacillati</taxon>
        <taxon>Bacillota</taxon>
        <taxon>Bacilli</taxon>
        <taxon>Bacillales</taxon>
        <taxon>Paenibacillaceae</taxon>
        <taxon>Paenibacillus</taxon>
    </lineage>
</organism>
<dbReference type="eggNOG" id="COG4753">
    <property type="taxonomic scope" value="Bacteria"/>
</dbReference>
<evidence type="ECO:0000256" key="2">
    <source>
        <dbReference type="ARBA" id="ARBA00023125"/>
    </source>
</evidence>
<proteinExistence type="predicted"/>
<dbReference type="GO" id="GO:0000160">
    <property type="term" value="P:phosphorelay signal transduction system"/>
    <property type="evidence" value="ECO:0007669"/>
    <property type="project" value="InterPro"/>
</dbReference>
<dbReference type="GO" id="GO:0003700">
    <property type="term" value="F:DNA-binding transcription factor activity"/>
    <property type="evidence" value="ECO:0007669"/>
    <property type="project" value="InterPro"/>
</dbReference>
<dbReference type="EMBL" id="CP004078">
    <property type="protein sequence ID" value="AHV98333.1"/>
    <property type="molecule type" value="Genomic_DNA"/>
</dbReference>
<keyword evidence="8" id="KW-1185">Reference proteome</keyword>
<dbReference type="SUPFAM" id="SSF52172">
    <property type="entry name" value="CheY-like"/>
    <property type="match status" value="1"/>
</dbReference>
<evidence type="ECO:0000259" key="5">
    <source>
        <dbReference type="PROSITE" id="PS01124"/>
    </source>
</evidence>
<feature type="domain" description="HTH araC/xylS-type" evidence="5">
    <location>
        <begin position="434"/>
        <end position="532"/>
    </location>
</feature>
<dbReference type="STRING" id="1268072.PSAB_17165"/>
<dbReference type="Gene3D" id="3.40.50.2300">
    <property type="match status" value="1"/>
</dbReference>
<gene>
    <name evidence="7" type="ORF">PSAB_17165</name>
</gene>
<keyword evidence="1" id="KW-0805">Transcription regulation</keyword>
<dbReference type="SMART" id="SM00342">
    <property type="entry name" value="HTH_ARAC"/>
    <property type="match status" value="1"/>
</dbReference>
<dbReference type="Proteomes" id="UP000019772">
    <property type="component" value="Chromosome"/>
</dbReference>
<dbReference type="AlphaFoldDB" id="X5A1X7"/>
<dbReference type="PRINTS" id="PR00032">
    <property type="entry name" value="HTHARAC"/>
</dbReference>
<evidence type="ECO:0000313" key="7">
    <source>
        <dbReference type="EMBL" id="AHV98333.1"/>
    </source>
</evidence>
<dbReference type="Gene3D" id="1.10.10.60">
    <property type="entry name" value="Homeodomain-like"/>
    <property type="match status" value="2"/>
</dbReference>
<evidence type="ECO:0000256" key="4">
    <source>
        <dbReference type="PROSITE-ProRule" id="PRU00169"/>
    </source>
</evidence>
<sequence length="533" mass="62037">MFRILIVDDEIHAVKGIVDGVNWERLEVFEIHEAYNAQQAKGILDHEPIDLMICDIEMPVMNGLSLLEWANTEHPGLKSILLTCHAEFKYAQRALQLRVRDYLLKPVIYEEMEKVVANNLGEIREKRNLNTQAEIFKKYYQLWHQQKPELIKSFWQEMMNGNGNLQQQKLEQTIRTFDLPLAAKDNLLLILLSIEEWKKQFSAFDEELMGYALRKAAEEVILPDHAGHVIKDELGNMLIILYLEDKENPGYDLWKGRCAEYIEACQVYFFCSVSCYIGEVSSIKDISLKYHELLEMEYSNITRHQQVLFYSEQIDSDKEPGGISFLHWTESLESGDMQQIELLLNETYDWIRQQHGKREALTNVFHGLLQVIYYVLLRKGISPDILYDQGLTSDPLEVTRSSAHLKQWMEGILRAVITLAEPGRAEPLNNSIVAKIQNYILVNLHHEITRDEISNVVHLNPSYLSRLFRMKTGMSLSEYILQKRMERAAELLTTTKDNISQIANSLGYDNFSYFAKMFKKVYQVSPQEFRKAL</sequence>
<dbReference type="OrthoDB" id="1974963at2"/>
<dbReference type="PANTHER" id="PTHR43280">
    <property type="entry name" value="ARAC-FAMILY TRANSCRIPTIONAL REGULATOR"/>
    <property type="match status" value="1"/>
</dbReference>
<dbReference type="InterPro" id="IPR020449">
    <property type="entry name" value="Tscrpt_reg_AraC-type_HTH"/>
</dbReference>
<dbReference type="SUPFAM" id="SSF46689">
    <property type="entry name" value="Homeodomain-like"/>
    <property type="match status" value="2"/>
</dbReference>
<dbReference type="KEGG" id="psab:PSAB_17165"/>
<reference evidence="7 8" key="1">
    <citation type="journal article" date="2014" name="PLoS Genet.">
        <title>Comparative Genomic Analysis of N2-Fixing and Non-N2-Fixing Paenibacillus spp.: Organization, Evolution and Expression of the Nitrogen Fixation Genes.</title>
        <authorList>
            <person name="Xie J.B."/>
            <person name="Du Z."/>
            <person name="Bai L."/>
            <person name="Tian C."/>
            <person name="Zhang Y."/>
            <person name="Xie J.Y."/>
            <person name="Wang T."/>
            <person name="Liu X."/>
            <person name="Chen X."/>
            <person name="Cheng Q."/>
            <person name="Chen S."/>
            <person name="Li J."/>
        </authorList>
    </citation>
    <scope>NUCLEOTIDE SEQUENCE [LARGE SCALE GENOMIC DNA]</scope>
    <source>
        <strain evidence="7 8">T27</strain>
    </source>
</reference>
<dbReference type="eggNOG" id="COG2207">
    <property type="taxonomic scope" value="Bacteria"/>
</dbReference>
<dbReference type="PROSITE" id="PS01124">
    <property type="entry name" value="HTH_ARAC_FAMILY_2"/>
    <property type="match status" value="1"/>
</dbReference>
<keyword evidence="4" id="KW-0597">Phosphoprotein</keyword>
<protein>
    <submittedName>
        <fullName evidence="7">AraC family transcriptional regulator</fullName>
    </submittedName>
</protein>
<keyword evidence="2" id="KW-0238">DNA-binding</keyword>
<dbReference type="CDD" id="cd17536">
    <property type="entry name" value="REC_YesN-like"/>
    <property type="match status" value="1"/>
</dbReference>
<dbReference type="Pfam" id="PF00072">
    <property type="entry name" value="Response_reg"/>
    <property type="match status" value="1"/>
</dbReference>